<dbReference type="InterPro" id="IPR022496">
    <property type="entry name" value="T6A_TsaB"/>
</dbReference>
<dbReference type="NCBIfam" id="TIGR03725">
    <property type="entry name" value="T6A_YeaZ"/>
    <property type="match status" value="1"/>
</dbReference>
<dbReference type="PANTHER" id="PTHR11735">
    <property type="entry name" value="TRNA N6-ADENOSINE THREONYLCARBAMOYLTRANSFERASE"/>
    <property type="match status" value="1"/>
</dbReference>
<gene>
    <name evidence="8" type="primary">tsaB</name>
    <name evidence="8" type="ORF">C6N40_02015</name>
</gene>
<organism evidence="8 9">
    <name type="scientific">Arenimonas caeni</name>
    <dbReference type="NCBI Taxonomy" id="2058085"/>
    <lineage>
        <taxon>Bacteria</taxon>
        <taxon>Pseudomonadati</taxon>
        <taxon>Pseudomonadota</taxon>
        <taxon>Gammaproteobacteria</taxon>
        <taxon>Lysobacterales</taxon>
        <taxon>Lysobacteraceae</taxon>
        <taxon>Arenimonas</taxon>
    </lineage>
</organism>
<dbReference type="CDD" id="cd24032">
    <property type="entry name" value="ASKHA_NBD_TsaB"/>
    <property type="match status" value="1"/>
</dbReference>
<comment type="subcellular location">
    <subcellularLocation>
        <location evidence="1">Cytoplasm</location>
    </subcellularLocation>
</comment>
<evidence type="ECO:0000256" key="3">
    <source>
        <dbReference type="ARBA" id="ARBA00019012"/>
    </source>
</evidence>
<accession>A0A2P6MBU5</accession>
<dbReference type="InterPro" id="IPR000905">
    <property type="entry name" value="Gcp-like_dom"/>
</dbReference>
<dbReference type="InterPro" id="IPR043129">
    <property type="entry name" value="ATPase_NBD"/>
</dbReference>
<keyword evidence="4" id="KW-0963">Cytoplasm</keyword>
<evidence type="ECO:0000313" key="9">
    <source>
        <dbReference type="Proteomes" id="UP000241736"/>
    </source>
</evidence>
<dbReference type="FunFam" id="3.30.420.40:FF:000097">
    <property type="entry name" value="tRNA threonylcarbamoyladenosine biosynthesis protein TsaB"/>
    <property type="match status" value="1"/>
</dbReference>
<dbReference type="SUPFAM" id="SSF53067">
    <property type="entry name" value="Actin-like ATPase domain"/>
    <property type="match status" value="2"/>
</dbReference>
<keyword evidence="9" id="KW-1185">Reference proteome</keyword>
<dbReference type="PANTHER" id="PTHR11735:SF11">
    <property type="entry name" value="TRNA THREONYLCARBAMOYLADENOSINE BIOSYNTHESIS PROTEIN TSAB"/>
    <property type="match status" value="1"/>
</dbReference>
<reference evidence="8 9" key="1">
    <citation type="submission" date="2018-03" db="EMBL/GenBank/DDBJ databases">
        <title>Arenimonas caeni sp. nov., isolated from activated sludge.</title>
        <authorList>
            <person name="Liu H."/>
        </authorList>
    </citation>
    <scope>NUCLEOTIDE SEQUENCE [LARGE SCALE GENOMIC DNA]</scope>
    <source>
        <strain evidence="9">z29</strain>
    </source>
</reference>
<keyword evidence="8" id="KW-0808">Transferase</keyword>
<name>A0A2P6MBU5_9GAMM</name>
<feature type="domain" description="Gcp-like" evidence="7">
    <location>
        <begin position="28"/>
        <end position="145"/>
    </location>
</feature>
<sequence>MKLLAIETSTEACSVALLDDGEITLRHELAPRRHTQLVLPWAEQLLAGAGLLKSQLDAIAVGRGPGAFTGVRLGIALVQGLALALDRPVLPVSTLAVLAMQGQGADILAAIDARMGEVYLGRFVRDADGLVTAAADEVLCPPAEAPLPPVAVQGVGTGFAAEDGALVARLGGLLAGFDAGALPRSDDLARLAQRAFERGEAVAPDAIEPAYLRDKVALTLAEQGKPRPA</sequence>
<evidence type="ECO:0000256" key="4">
    <source>
        <dbReference type="ARBA" id="ARBA00022490"/>
    </source>
</evidence>
<dbReference type="EMBL" id="PVLF01000002">
    <property type="protein sequence ID" value="PRH83449.1"/>
    <property type="molecule type" value="Genomic_DNA"/>
</dbReference>
<evidence type="ECO:0000256" key="6">
    <source>
        <dbReference type="ARBA" id="ARBA00032446"/>
    </source>
</evidence>
<proteinExistence type="inferred from homology"/>
<dbReference type="AlphaFoldDB" id="A0A2P6MBU5"/>
<dbReference type="Gene3D" id="3.30.420.40">
    <property type="match status" value="2"/>
</dbReference>
<dbReference type="Proteomes" id="UP000241736">
    <property type="component" value="Unassembled WGS sequence"/>
</dbReference>
<dbReference type="GO" id="GO:0016740">
    <property type="term" value="F:transferase activity"/>
    <property type="evidence" value="ECO:0007669"/>
    <property type="project" value="UniProtKB-KW"/>
</dbReference>
<evidence type="ECO:0000313" key="8">
    <source>
        <dbReference type="EMBL" id="PRH83449.1"/>
    </source>
</evidence>
<evidence type="ECO:0000259" key="7">
    <source>
        <dbReference type="Pfam" id="PF00814"/>
    </source>
</evidence>
<dbReference type="GO" id="GO:0002949">
    <property type="term" value="P:tRNA threonylcarbamoyladenosine modification"/>
    <property type="evidence" value="ECO:0007669"/>
    <property type="project" value="InterPro"/>
</dbReference>
<protein>
    <recommendedName>
        <fullName evidence="3">tRNA threonylcarbamoyladenosine biosynthesis protein TsaB</fullName>
    </recommendedName>
    <alternativeName>
        <fullName evidence="6">t(6)A37 threonylcarbamoyladenosine biosynthesis protein TsaB</fullName>
    </alternativeName>
</protein>
<dbReference type="RefSeq" id="WP_106989328.1">
    <property type="nucleotide sequence ID" value="NZ_JAVEVW010000033.1"/>
</dbReference>
<comment type="similarity">
    <text evidence="2">Belongs to the KAE1 / TsaD family. TsaB subfamily.</text>
</comment>
<evidence type="ECO:0000256" key="1">
    <source>
        <dbReference type="ARBA" id="ARBA00004496"/>
    </source>
</evidence>
<evidence type="ECO:0000256" key="5">
    <source>
        <dbReference type="ARBA" id="ARBA00022694"/>
    </source>
</evidence>
<dbReference type="Pfam" id="PF00814">
    <property type="entry name" value="TsaD"/>
    <property type="match status" value="1"/>
</dbReference>
<dbReference type="OrthoDB" id="9809995at2"/>
<dbReference type="GO" id="GO:0005829">
    <property type="term" value="C:cytosol"/>
    <property type="evidence" value="ECO:0007669"/>
    <property type="project" value="TreeGrafter"/>
</dbReference>
<keyword evidence="5" id="KW-0819">tRNA processing</keyword>
<comment type="caution">
    <text evidence="8">The sequence shown here is derived from an EMBL/GenBank/DDBJ whole genome shotgun (WGS) entry which is preliminary data.</text>
</comment>
<evidence type="ECO:0000256" key="2">
    <source>
        <dbReference type="ARBA" id="ARBA00010493"/>
    </source>
</evidence>